<proteinExistence type="predicted"/>
<accession>A0AAV0QV74</accession>
<gene>
    <name evidence="1" type="ORF">LITE_LOCUS44897</name>
</gene>
<evidence type="ECO:0000313" key="1">
    <source>
        <dbReference type="EMBL" id="CAI0548796.1"/>
    </source>
</evidence>
<dbReference type="AlphaFoldDB" id="A0AAV0QV74"/>
<sequence length="105" mass="11474">SPPSKTHQPPSPDSSTKKSWRRRIDFVTLISVFPPSSPLLLGGTVGEETGGRDFRILIRRRGRWDLGNPKAMAVIDSDSSSVSAIARFNSGDIPALDMGYSIWGF</sequence>
<keyword evidence="2" id="KW-1185">Reference proteome</keyword>
<protein>
    <submittedName>
        <fullName evidence="1">Uncharacterized protein</fullName>
    </submittedName>
</protein>
<feature type="non-terminal residue" evidence="1">
    <location>
        <position position="1"/>
    </location>
</feature>
<comment type="caution">
    <text evidence="1">The sequence shown here is derived from an EMBL/GenBank/DDBJ whole genome shotgun (WGS) entry which is preliminary data.</text>
</comment>
<name>A0AAV0QV74_9ROSI</name>
<organism evidence="1 2">
    <name type="scientific">Linum tenue</name>
    <dbReference type="NCBI Taxonomy" id="586396"/>
    <lineage>
        <taxon>Eukaryota</taxon>
        <taxon>Viridiplantae</taxon>
        <taxon>Streptophyta</taxon>
        <taxon>Embryophyta</taxon>
        <taxon>Tracheophyta</taxon>
        <taxon>Spermatophyta</taxon>
        <taxon>Magnoliopsida</taxon>
        <taxon>eudicotyledons</taxon>
        <taxon>Gunneridae</taxon>
        <taxon>Pentapetalae</taxon>
        <taxon>rosids</taxon>
        <taxon>fabids</taxon>
        <taxon>Malpighiales</taxon>
        <taxon>Linaceae</taxon>
        <taxon>Linum</taxon>
    </lineage>
</organism>
<reference evidence="1" key="1">
    <citation type="submission" date="2022-08" db="EMBL/GenBank/DDBJ databases">
        <authorList>
            <person name="Gutierrez-Valencia J."/>
        </authorList>
    </citation>
    <scope>NUCLEOTIDE SEQUENCE</scope>
</reference>
<evidence type="ECO:0000313" key="2">
    <source>
        <dbReference type="Proteomes" id="UP001154282"/>
    </source>
</evidence>
<dbReference type="Proteomes" id="UP001154282">
    <property type="component" value="Unassembled WGS sequence"/>
</dbReference>
<dbReference type="EMBL" id="CAMGYJ010000010">
    <property type="protein sequence ID" value="CAI0548796.1"/>
    <property type="molecule type" value="Genomic_DNA"/>
</dbReference>